<feature type="compositionally biased region" description="Polar residues" evidence="1">
    <location>
        <begin position="103"/>
        <end position="121"/>
    </location>
</feature>
<organism evidence="2 3">
    <name type="scientific">Rhynchosporium graminicola</name>
    <dbReference type="NCBI Taxonomy" id="2792576"/>
    <lineage>
        <taxon>Eukaryota</taxon>
        <taxon>Fungi</taxon>
        <taxon>Dikarya</taxon>
        <taxon>Ascomycota</taxon>
        <taxon>Pezizomycotina</taxon>
        <taxon>Leotiomycetes</taxon>
        <taxon>Helotiales</taxon>
        <taxon>Ploettnerulaceae</taxon>
        <taxon>Rhynchosporium</taxon>
    </lineage>
</organism>
<feature type="region of interest" description="Disordered" evidence="1">
    <location>
        <begin position="103"/>
        <end position="123"/>
    </location>
</feature>
<keyword evidence="3" id="KW-1185">Reference proteome</keyword>
<accession>A0A1E1LA92</accession>
<comment type="caution">
    <text evidence="2">The sequence shown here is derived from an EMBL/GenBank/DDBJ whole genome shotgun (WGS) entry which is preliminary data.</text>
</comment>
<evidence type="ECO:0000313" key="2">
    <source>
        <dbReference type="EMBL" id="CZT07468.1"/>
    </source>
</evidence>
<reference evidence="3" key="1">
    <citation type="submission" date="2016-03" db="EMBL/GenBank/DDBJ databases">
        <authorList>
            <person name="Ploux O."/>
        </authorList>
    </citation>
    <scope>NUCLEOTIDE SEQUENCE [LARGE SCALE GENOMIC DNA]</scope>
    <source>
        <strain evidence="3">UK7</strain>
    </source>
</reference>
<dbReference type="Proteomes" id="UP000178129">
    <property type="component" value="Unassembled WGS sequence"/>
</dbReference>
<dbReference type="AlphaFoldDB" id="A0A1E1LA92"/>
<gene>
    <name evidence="2" type="ORF">RCO7_09748</name>
</gene>
<evidence type="ECO:0000313" key="3">
    <source>
        <dbReference type="Proteomes" id="UP000178129"/>
    </source>
</evidence>
<dbReference type="InParanoid" id="A0A1E1LA92"/>
<name>A0A1E1LA92_9HELO</name>
<evidence type="ECO:0000256" key="1">
    <source>
        <dbReference type="SAM" id="MobiDB-lite"/>
    </source>
</evidence>
<sequence length="355" mass="41100">MSVEIQHGSPMDITHILNPVPIPSTTAPPAYREDSGFFDIKDNFSPNIPYQYSSAPQPMEIDGELPSYTPTYTWGRYESSGQVLPPMQLVADGSHPRICQTFQSRGHSNPVTRDPRSNFNSPLRRYDSRDRQGCFSQLGNTLRRLTISLSLSSSYENSSWEEKKNRKSTLPRSNKAYSQEQVHWLRYHFIDCELSYKQMHDLWIVQFPDNYRDLRKGNQAFSSRIYRDNNFAVIDDFDNLIRGKDGKPKMITVNMRLRKVPEYKDYPFTLWEKYPEWALYWNWVSTEHKKLAQTIVDGKNLDASQLRQERSRRANRIYEAQATPRKGWFATPALHDAAALKMALDNATTGLGISA</sequence>
<dbReference type="EMBL" id="FJUW01000042">
    <property type="protein sequence ID" value="CZT07468.1"/>
    <property type="molecule type" value="Genomic_DNA"/>
</dbReference>
<protein>
    <submittedName>
        <fullName evidence="2">Uncharacterized protein</fullName>
    </submittedName>
</protein>
<proteinExistence type="predicted"/>